<gene>
    <name evidence="13" type="ORF">MEDL_35127</name>
</gene>
<evidence type="ECO:0000256" key="8">
    <source>
        <dbReference type="ARBA" id="ARBA00022837"/>
    </source>
</evidence>
<evidence type="ECO:0000256" key="3">
    <source>
        <dbReference type="ARBA" id="ARBA00022695"/>
    </source>
</evidence>
<name>A0A8S3ST66_MYTED</name>
<dbReference type="GO" id="GO:0046872">
    <property type="term" value="F:metal ion binding"/>
    <property type="evidence" value="ECO:0007669"/>
    <property type="project" value="UniProtKB-KW"/>
</dbReference>
<evidence type="ECO:0000259" key="11">
    <source>
        <dbReference type="PROSITE" id="PS50022"/>
    </source>
</evidence>
<keyword evidence="2" id="KW-0808">Transferase</keyword>
<dbReference type="EMBL" id="CAJPWZ010001693">
    <property type="protein sequence ID" value="CAG2221731.1"/>
    <property type="molecule type" value="Genomic_DNA"/>
</dbReference>
<dbReference type="GO" id="GO:0006508">
    <property type="term" value="P:proteolysis"/>
    <property type="evidence" value="ECO:0007669"/>
    <property type="project" value="UniProtKB-KW"/>
</dbReference>
<keyword evidence="7" id="KW-0378">Hydrolase</keyword>
<keyword evidence="1" id="KW-0645">Protease</keyword>
<sequence>MEIYDNNDSRAAINVTNISRTLVTTKLRNNIALGKPTKQLTTYNQWTSEHAVDGNYIEFPLGVYSCTHSNDSLTSELTWWAVDLEGHYKVTHVVIYGRQSTCCSKWLQNYDIDVIEHSKRFGDKWATFQKGRTSLCHYQQPASSLVNATCPPDVKGRFVRIKRRHKASPLCLCEVEVYGELITNMTVARRVPLAYAEAEKEAIIELQKKGIIRESSSPWASPIVLVKKKNGKMRPCIDFRRVNLVTRNVSAFPLPRITDCINAVAGSTFFSSLDLTSSYYQIPVKKQDIQKTAFCTKYGHFEFLTMPMGLNGSAATFQRTMELILYR</sequence>
<keyword evidence="4" id="KW-0540">Nuclease</keyword>
<dbReference type="PROSITE" id="PS50022">
    <property type="entry name" value="FA58C_3"/>
    <property type="match status" value="1"/>
</dbReference>
<accession>A0A8S3ST66</accession>
<evidence type="ECO:0000256" key="10">
    <source>
        <dbReference type="ARBA" id="ARBA00023157"/>
    </source>
</evidence>
<evidence type="ECO:0000259" key="12">
    <source>
        <dbReference type="PROSITE" id="PS50878"/>
    </source>
</evidence>
<evidence type="ECO:0000256" key="1">
    <source>
        <dbReference type="ARBA" id="ARBA00022670"/>
    </source>
</evidence>
<dbReference type="InterPro" id="IPR006585">
    <property type="entry name" value="FTP1"/>
</dbReference>
<dbReference type="Pfam" id="PF00078">
    <property type="entry name" value="RVT_1"/>
    <property type="match status" value="1"/>
</dbReference>
<keyword evidence="5" id="KW-0479">Metal-binding</keyword>
<feature type="domain" description="Reverse transcriptase" evidence="12">
    <location>
        <begin position="207"/>
        <end position="327"/>
    </location>
</feature>
<reference evidence="13" key="1">
    <citation type="submission" date="2021-03" db="EMBL/GenBank/DDBJ databases">
        <authorList>
            <person name="Bekaert M."/>
        </authorList>
    </citation>
    <scope>NUCLEOTIDE SEQUENCE</scope>
</reference>
<dbReference type="InterPro" id="IPR053134">
    <property type="entry name" value="RNA-dir_DNA_polymerase"/>
</dbReference>
<evidence type="ECO:0000256" key="6">
    <source>
        <dbReference type="ARBA" id="ARBA00022759"/>
    </source>
</evidence>
<evidence type="ECO:0000256" key="5">
    <source>
        <dbReference type="ARBA" id="ARBA00022723"/>
    </source>
</evidence>
<dbReference type="Proteomes" id="UP000683360">
    <property type="component" value="Unassembled WGS sequence"/>
</dbReference>
<evidence type="ECO:0008006" key="15">
    <source>
        <dbReference type="Google" id="ProtNLM"/>
    </source>
</evidence>
<dbReference type="InterPro" id="IPR043502">
    <property type="entry name" value="DNA/RNA_pol_sf"/>
</dbReference>
<evidence type="ECO:0000256" key="9">
    <source>
        <dbReference type="ARBA" id="ARBA00022918"/>
    </source>
</evidence>
<dbReference type="CDD" id="cd01647">
    <property type="entry name" value="RT_LTR"/>
    <property type="match status" value="1"/>
</dbReference>
<protein>
    <recommendedName>
        <fullName evidence="15">Reverse transcriptase domain-containing protein</fullName>
    </recommendedName>
</protein>
<dbReference type="Pfam" id="PF00754">
    <property type="entry name" value="F5_F8_type_C"/>
    <property type="match status" value="1"/>
</dbReference>
<dbReference type="FunFam" id="3.10.10.10:FF:000007">
    <property type="entry name" value="Retrovirus-related Pol polyprotein from transposon 17.6-like Protein"/>
    <property type="match status" value="1"/>
</dbReference>
<organism evidence="13 14">
    <name type="scientific">Mytilus edulis</name>
    <name type="common">Blue mussel</name>
    <dbReference type="NCBI Taxonomy" id="6550"/>
    <lineage>
        <taxon>Eukaryota</taxon>
        <taxon>Metazoa</taxon>
        <taxon>Spiralia</taxon>
        <taxon>Lophotrochozoa</taxon>
        <taxon>Mollusca</taxon>
        <taxon>Bivalvia</taxon>
        <taxon>Autobranchia</taxon>
        <taxon>Pteriomorphia</taxon>
        <taxon>Mytilida</taxon>
        <taxon>Mytiloidea</taxon>
        <taxon>Mytilidae</taxon>
        <taxon>Mytilinae</taxon>
        <taxon>Mytilus</taxon>
    </lineage>
</organism>
<dbReference type="GO" id="GO:0004519">
    <property type="term" value="F:endonuclease activity"/>
    <property type="evidence" value="ECO:0007669"/>
    <property type="project" value="UniProtKB-KW"/>
</dbReference>
<dbReference type="GO" id="GO:0008233">
    <property type="term" value="F:peptidase activity"/>
    <property type="evidence" value="ECO:0007669"/>
    <property type="project" value="UniProtKB-KW"/>
</dbReference>
<evidence type="ECO:0000256" key="4">
    <source>
        <dbReference type="ARBA" id="ARBA00022722"/>
    </source>
</evidence>
<dbReference type="SMART" id="SM00607">
    <property type="entry name" value="FTP"/>
    <property type="match status" value="1"/>
</dbReference>
<keyword evidence="8" id="KW-0106">Calcium</keyword>
<keyword evidence="6" id="KW-0255">Endonuclease</keyword>
<dbReference type="SUPFAM" id="SSF56672">
    <property type="entry name" value="DNA/RNA polymerases"/>
    <property type="match status" value="1"/>
</dbReference>
<dbReference type="Gene3D" id="3.10.10.10">
    <property type="entry name" value="HIV Type 1 Reverse Transcriptase, subunit A, domain 1"/>
    <property type="match status" value="1"/>
</dbReference>
<dbReference type="PANTHER" id="PTHR24559">
    <property type="entry name" value="TRANSPOSON TY3-I GAG-POL POLYPROTEIN"/>
    <property type="match status" value="1"/>
</dbReference>
<comment type="caution">
    <text evidence="13">The sequence shown here is derived from an EMBL/GenBank/DDBJ whole genome shotgun (WGS) entry which is preliminary data.</text>
</comment>
<keyword evidence="10" id="KW-1015">Disulfide bond</keyword>
<dbReference type="PANTHER" id="PTHR24559:SF435">
    <property type="entry name" value="RIBONUCLEASE H"/>
    <property type="match status" value="1"/>
</dbReference>
<evidence type="ECO:0000256" key="2">
    <source>
        <dbReference type="ARBA" id="ARBA00022679"/>
    </source>
</evidence>
<evidence type="ECO:0000313" key="13">
    <source>
        <dbReference type="EMBL" id="CAG2221731.1"/>
    </source>
</evidence>
<dbReference type="InterPro" id="IPR000477">
    <property type="entry name" value="RT_dom"/>
</dbReference>
<feature type="domain" description="F5/8 type C" evidence="11">
    <location>
        <begin position="79"/>
        <end position="180"/>
    </location>
</feature>
<dbReference type="AlphaFoldDB" id="A0A8S3ST66"/>
<dbReference type="InterPro" id="IPR000421">
    <property type="entry name" value="FA58C"/>
</dbReference>
<dbReference type="Gene3D" id="2.60.120.260">
    <property type="entry name" value="Galactose-binding domain-like"/>
    <property type="match status" value="1"/>
</dbReference>
<evidence type="ECO:0000313" key="14">
    <source>
        <dbReference type="Proteomes" id="UP000683360"/>
    </source>
</evidence>
<dbReference type="SUPFAM" id="SSF49785">
    <property type="entry name" value="Galactose-binding domain-like"/>
    <property type="match status" value="1"/>
</dbReference>
<proteinExistence type="predicted"/>
<dbReference type="PROSITE" id="PS50878">
    <property type="entry name" value="RT_POL"/>
    <property type="match status" value="1"/>
</dbReference>
<evidence type="ECO:0000256" key="7">
    <source>
        <dbReference type="ARBA" id="ARBA00022801"/>
    </source>
</evidence>
<dbReference type="GO" id="GO:0003964">
    <property type="term" value="F:RNA-directed DNA polymerase activity"/>
    <property type="evidence" value="ECO:0007669"/>
    <property type="project" value="UniProtKB-KW"/>
</dbReference>
<keyword evidence="9" id="KW-0695">RNA-directed DNA polymerase</keyword>
<keyword evidence="3" id="KW-0548">Nucleotidyltransferase</keyword>
<keyword evidence="14" id="KW-1185">Reference proteome</keyword>
<dbReference type="InterPro" id="IPR008979">
    <property type="entry name" value="Galactose-bd-like_sf"/>
</dbReference>
<dbReference type="OrthoDB" id="6108014at2759"/>